<feature type="region of interest" description="Disordered" evidence="1">
    <location>
        <begin position="257"/>
        <end position="277"/>
    </location>
</feature>
<dbReference type="HOGENOM" id="CLU_1029036_0_0_2"/>
<dbReference type="Pfam" id="PF10040">
    <property type="entry name" value="CRISPR_Cas6"/>
    <property type="match status" value="1"/>
</dbReference>
<evidence type="ECO:0000259" key="2">
    <source>
        <dbReference type="Pfam" id="PF10040"/>
    </source>
</evidence>
<keyword evidence="4" id="KW-1185">Reference proteome</keyword>
<reference evidence="4" key="1">
    <citation type="journal article" date="2008" name="J. Bacteriol.">
        <title>Genome sequence of Thermofilum pendens reveals an exceptional loss of biosynthetic pathways without genome reduction.</title>
        <authorList>
            <person name="Anderson I."/>
            <person name="Rodriguez J."/>
            <person name="Susanti D."/>
            <person name="Porat I."/>
            <person name="Reich C."/>
            <person name="Ulrich L.E."/>
            <person name="Elkins J.G."/>
            <person name="Mavromatis K."/>
            <person name="Lykidis A."/>
            <person name="Kim E."/>
            <person name="Thompson L.S."/>
            <person name="Nolan M."/>
            <person name="Land M."/>
            <person name="Copeland A."/>
            <person name="Lapidus A."/>
            <person name="Lucas S."/>
            <person name="Detter C."/>
            <person name="Zhulin I.B."/>
            <person name="Olsen G.J."/>
            <person name="Whitman W."/>
            <person name="Mukhopadhyay B."/>
            <person name="Bristow J."/>
            <person name="Kyrpides N."/>
        </authorList>
    </citation>
    <scope>NUCLEOTIDE SEQUENCE [LARGE SCALE GENOMIC DNA]</scope>
    <source>
        <strain evidence="4">DSM 2475 / Hrk 5</strain>
    </source>
</reference>
<feature type="domain" description="CRISPR-associated protein Cas6 C-terminal" evidence="2">
    <location>
        <begin position="116"/>
        <end position="251"/>
    </location>
</feature>
<organism evidence="3 4">
    <name type="scientific">Thermofilum pendens (strain DSM 2475 / Hrk 5)</name>
    <dbReference type="NCBI Taxonomy" id="368408"/>
    <lineage>
        <taxon>Archaea</taxon>
        <taxon>Thermoproteota</taxon>
        <taxon>Thermoprotei</taxon>
        <taxon>Thermofilales</taxon>
        <taxon>Thermofilaceae</taxon>
        <taxon>Thermofilum</taxon>
    </lineage>
</organism>
<dbReference type="EnsemblBacteria" id="ABL78757">
    <property type="protein sequence ID" value="ABL78757"/>
    <property type="gene ID" value="Tpen_1360"/>
</dbReference>
<dbReference type="EMBL" id="CP000505">
    <property type="protein sequence ID" value="ABL78757.1"/>
    <property type="molecule type" value="Genomic_DNA"/>
</dbReference>
<protein>
    <recommendedName>
        <fullName evidence="2">CRISPR-associated protein Cas6 C-terminal domain-containing protein</fullName>
    </recommendedName>
</protein>
<dbReference type="Gene3D" id="3.30.70.1900">
    <property type="match status" value="1"/>
</dbReference>
<feature type="compositionally biased region" description="Basic residues" evidence="1">
    <location>
        <begin position="260"/>
        <end position="271"/>
    </location>
</feature>
<name>A1RZX7_THEPD</name>
<gene>
    <name evidence="3" type="ordered locus">Tpen_1360</name>
</gene>
<sequence length="277" mass="30533">MRDALLPPFTSKVTRTAFAALWGLDPETMGRRASFSVLFRGDRPLYKLAGEEAPLLAREGEVLRARVSMLWDGAPGLPRQEAVFVFGAAEMRARVAEVEVFEASALREDVPEKFALRFLTPTLVPVPGRGSLLKAGGPRRRYRLVPDLPLALAHLAYDAAMRGVRLAKATPGRIHAWALRALAELDYDARPVTALYTVRDGKPATERGFVGFVAYELLDTKSEYAEDFRRLMAFALRFGIGRSRSIGFGHVEMSPLGPPRRLRAAPRKPGGHARAQG</sequence>
<evidence type="ECO:0000313" key="3">
    <source>
        <dbReference type="EMBL" id="ABL78757.1"/>
    </source>
</evidence>
<evidence type="ECO:0000313" key="4">
    <source>
        <dbReference type="Proteomes" id="UP000000641"/>
    </source>
</evidence>
<dbReference type="KEGG" id="tpe:Tpen_1360"/>
<accession>A1RZX7</accession>
<dbReference type="eggNOG" id="arCOG01439">
    <property type="taxonomic scope" value="Archaea"/>
</dbReference>
<dbReference type="AlphaFoldDB" id="A1RZX7"/>
<evidence type="ECO:0000256" key="1">
    <source>
        <dbReference type="SAM" id="MobiDB-lite"/>
    </source>
</evidence>
<dbReference type="Gene3D" id="2.40.30.310">
    <property type="match status" value="1"/>
</dbReference>
<proteinExistence type="predicted"/>
<dbReference type="InterPro" id="IPR019267">
    <property type="entry name" value="CRISPR-assoc_Cas6_C"/>
</dbReference>
<dbReference type="Proteomes" id="UP000000641">
    <property type="component" value="Chromosome"/>
</dbReference>